<dbReference type="InterPro" id="IPR047153">
    <property type="entry name" value="TRIM45/56/19-like"/>
</dbReference>
<keyword evidence="3" id="KW-0862">Zinc</keyword>
<name>A0A0X3PFJ7_SCHSO</name>
<evidence type="ECO:0000256" key="1">
    <source>
        <dbReference type="ARBA" id="ARBA00022723"/>
    </source>
</evidence>
<dbReference type="InterPro" id="IPR017907">
    <property type="entry name" value="Znf_RING_CS"/>
</dbReference>
<dbReference type="InterPro" id="IPR013083">
    <property type="entry name" value="Znf_RING/FYVE/PHD"/>
</dbReference>
<dbReference type="InterPro" id="IPR001841">
    <property type="entry name" value="Znf_RING"/>
</dbReference>
<dbReference type="SUPFAM" id="SSF63825">
    <property type="entry name" value="YWTD domain"/>
    <property type="match status" value="1"/>
</dbReference>
<dbReference type="EMBL" id="GEEE01012510">
    <property type="protein sequence ID" value="JAP50715.1"/>
    <property type="molecule type" value="Transcribed_RNA"/>
</dbReference>
<evidence type="ECO:0000259" key="6">
    <source>
        <dbReference type="PROSITE" id="PS50089"/>
    </source>
</evidence>
<evidence type="ECO:0000256" key="2">
    <source>
        <dbReference type="ARBA" id="ARBA00022771"/>
    </source>
</evidence>
<accession>A0A0X3PFJ7</accession>
<dbReference type="PROSITE" id="PS00518">
    <property type="entry name" value="ZF_RING_1"/>
    <property type="match status" value="1"/>
</dbReference>
<feature type="region of interest" description="Disordered" evidence="5">
    <location>
        <begin position="267"/>
        <end position="292"/>
    </location>
</feature>
<evidence type="ECO:0000256" key="3">
    <source>
        <dbReference type="ARBA" id="ARBA00022833"/>
    </source>
</evidence>
<keyword evidence="1" id="KW-0479">Metal-binding</keyword>
<gene>
    <name evidence="7" type="ORF">TR146076</name>
</gene>
<dbReference type="InterPro" id="IPR027370">
    <property type="entry name" value="Znf-RING_euk"/>
</dbReference>
<sequence length="709" mass="78201">MSFKVSRRRSSQTALLDAKGCAKTSPRVKTMSLKPLEDMVTCPIDFNFLEDPRLLPCGHVFCCQCLNGYLKQLVARKNSTVNRQGDRPSAPFLPCPICRMQCPIPENGRAESFPKAFNHTLLLEYIRGQSLFEYTAMQSNDTSPGLGGGSSRNSTVTNPSPIGPRKGSIHVKSDMLNSLVGDITAIQRSGSHSFLDRAVILEEVRKIIQKMPSSNTYPEPAEDPLVVEPSAPPLVPAVDCSRSLPISAPTVVPNCFQNGGRFRNAASHVLGSRTPPPSVAGGKGRDNGLSGCHSPSLEQSNYAVYRDQEQAHQMMRRSAKYRCLKRNQGCCPLLPGTSRISDMHLLPLHSGNGIMRYTIGCDGSDNVLHLWRKKIAIRPELEMFTLGAASSSAVSVNGKLSPQMSSESGIYQKLTVDLASMGRLKVMYLRFHRNRVYLTGVVQQDSANEGSSDDITRAAPVDPGVVVCCALPEPDEKLIRQMDPPTEKFPIVALSCPFLRDEVGLSHPERPTIAGLDVDRVTGDVYVALCANAMVCRLSGNDITTVEREWFINDPQLSPSYLCLAKAENEVWASCPLDDKVFILDLATNTFHHFTPSTSFGIIPSHIVYTSDDKIFLLDTKLSRIYWFKKVHQTMCIQRIDHSLKERKRRGIEIIQPMDDASVGALMTSFRGNPFRGGIMCADKNGSYLIYPKSVFSRRTMSGCCSWSS</sequence>
<dbReference type="PROSITE" id="PS50089">
    <property type="entry name" value="ZF_RING_2"/>
    <property type="match status" value="1"/>
</dbReference>
<dbReference type="PANTHER" id="PTHR25462">
    <property type="entry name" value="BONUS, ISOFORM C-RELATED"/>
    <property type="match status" value="1"/>
</dbReference>
<dbReference type="SMART" id="SM00184">
    <property type="entry name" value="RING"/>
    <property type="match status" value="1"/>
</dbReference>
<dbReference type="AlphaFoldDB" id="A0A0X3PFJ7"/>
<feature type="compositionally biased region" description="Polar residues" evidence="5">
    <location>
        <begin position="151"/>
        <end position="160"/>
    </location>
</feature>
<dbReference type="Pfam" id="PF13445">
    <property type="entry name" value="zf-RING_UBOX"/>
    <property type="match status" value="1"/>
</dbReference>
<feature type="domain" description="RING-type" evidence="6">
    <location>
        <begin position="42"/>
        <end position="99"/>
    </location>
</feature>
<dbReference type="GO" id="GO:0008270">
    <property type="term" value="F:zinc ion binding"/>
    <property type="evidence" value="ECO:0007669"/>
    <property type="project" value="UniProtKB-KW"/>
</dbReference>
<evidence type="ECO:0000256" key="5">
    <source>
        <dbReference type="SAM" id="MobiDB-lite"/>
    </source>
</evidence>
<proteinExistence type="predicted"/>
<evidence type="ECO:0000256" key="4">
    <source>
        <dbReference type="PROSITE-ProRule" id="PRU00175"/>
    </source>
</evidence>
<reference evidence="7" key="1">
    <citation type="submission" date="2016-01" db="EMBL/GenBank/DDBJ databases">
        <title>Reference transcriptome for the parasite Schistocephalus solidus: insights into the molecular evolution of parasitism.</title>
        <authorList>
            <person name="Hebert F.O."/>
            <person name="Grambauer S."/>
            <person name="Barber I."/>
            <person name="Landry C.R."/>
            <person name="Aubin-Horth N."/>
        </authorList>
    </citation>
    <scope>NUCLEOTIDE SEQUENCE</scope>
</reference>
<keyword evidence="2 4" id="KW-0863">Zinc-finger</keyword>
<feature type="region of interest" description="Disordered" evidence="5">
    <location>
        <begin position="141"/>
        <end position="169"/>
    </location>
</feature>
<dbReference type="SUPFAM" id="SSF57850">
    <property type="entry name" value="RING/U-box"/>
    <property type="match status" value="1"/>
</dbReference>
<protein>
    <recommendedName>
        <fullName evidence="6">RING-type domain-containing protein</fullName>
    </recommendedName>
</protein>
<dbReference type="Gene3D" id="3.30.40.10">
    <property type="entry name" value="Zinc/RING finger domain, C3HC4 (zinc finger)"/>
    <property type="match status" value="1"/>
</dbReference>
<organism evidence="7">
    <name type="scientific">Schistocephalus solidus</name>
    <name type="common">Tapeworm</name>
    <dbReference type="NCBI Taxonomy" id="70667"/>
    <lineage>
        <taxon>Eukaryota</taxon>
        <taxon>Metazoa</taxon>
        <taxon>Spiralia</taxon>
        <taxon>Lophotrochozoa</taxon>
        <taxon>Platyhelminthes</taxon>
        <taxon>Cestoda</taxon>
        <taxon>Eucestoda</taxon>
        <taxon>Diphyllobothriidea</taxon>
        <taxon>Diphyllobothriidae</taxon>
        <taxon>Schistocephalus</taxon>
    </lineage>
</organism>
<evidence type="ECO:0000313" key="7">
    <source>
        <dbReference type="EMBL" id="JAP50715.1"/>
    </source>
</evidence>
<dbReference type="PANTHER" id="PTHR25462:SF296">
    <property type="entry name" value="MEIOTIC P26, ISOFORM F"/>
    <property type="match status" value="1"/>
</dbReference>